<comment type="subcellular location">
    <subcellularLocation>
        <location evidence="1 7">Cell membrane</location>
        <topology evidence="1 7">Multi-pass membrane protein</topology>
    </subcellularLocation>
</comment>
<evidence type="ECO:0000256" key="1">
    <source>
        <dbReference type="ARBA" id="ARBA00004651"/>
    </source>
</evidence>
<protein>
    <submittedName>
        <fullName evidence="9">ABC transporter permease</fullName>
    </submittedName>
</protein>
<dbReference type="EMBL" id="CP061379">
    <property type="protein sequence ID" value="QPF89311.1"/>
    <property type="molecule type" value="Genomic_DNA"/>
</dbReference>
<name>A0A7S9GY17_9BRAD</name>
<keyword evidence="3" id="KW-1003">Cell membrane</keyword>
<feature type="transmembrane region" description="Helical" evidence="7">
    <location>
        <begin position="178"/>
        <end position="198"/>
    </location>
</feature>
<feature type="transmembrane region" description="Helical" evidence="7">
    <location>
        <begin position="146"/>
        <end position="172"/>
    </location>
</feature>
<evidence type="ECO:0000313" key="10">
    <source>
        <dbReference type="Proteomes" id="UP000594621"/>
    </source>
</evidence>
<keyword evidence="6 7" id="KW-0472">Membrane</keyword>
<comment type="similarity">
    <text evidence="7">Belongs to the binding-protein-dependent transport system permease family.</text>
</comment>
<feature type="transmembrane region" description="Helical" evidence="7">
    <location>
        <begin position="228"/>
        <end position="249"/>
    </location>
</feature>
<keyword evidence="2 7" id="KW-0813">Transport</keyword>
<evidence type="ECO:0000256" key="5">
    <source>
        <dbReference type="ARBA" id="ARBA00022989"/>
    </source>
</evidence>
<dbReference type="PROSITE" id="PS50928">
    <property type="entry name" value="ABC_TM1"/>
    <property type="match status" value="1"/>
</dbReference>
<evidence type="ECO:0000256" key="4">
    <source>
        <dbReference type="ARBA" id="ARBA00022692"/>
    </source>
</evidence>
<dbReference type="Pfam" id="PF00528">
    <property type="entry name" value="BPD_transp_1"/>
    <property type="match status" value="1"/>
</dbReference>
<accession>A0A7S9GY17</accession>
<feature type="transmembrane region" description="Helical" evidence="7">
    <location>
        <begin position="273"/>
        <end position="296"/>
    </location>
</feature>
<feature type="transmembrane region" description="Helical" evidence="7">
    <location>
        <begin position="21"/>
        <end position="42"/>
    </location>
</feature>
<feature type="transmembrane region" description="Helical" evidence="7">
    <location>
        <begin position="104"/>
        <end position="134"/>
    </location>
</feature>
<dbReference type="AlphaFoldDB" id="A0A7S9GY17"/>
<proteinExistence type="inferred from homology"/>
<feature type="domain" description="ABC transmembrane type-1" evidence="8">
    <location>
        <begin position="108"/>
        <end position="297"/>
    </location>
</feature>
<sequence length="307" mass="32915">MTSNALALPLRSSRSLRDHPLVAGYAPVLTMVLALVAIWYVAAVAMNWSLVRDGFEREETPYTTSDVLAGTMDAERPLLPAPHQIASAFLDSVFGYPPFAPRSLVYHSLVTLSATLLGFVLGALFGIVLALLIVHSRVLERSLLPWIICSQMVPVLALAPIFIVVLGALGLHGLLPKAIISAYLCFFPITIGMVKGFTSPDPLQLELMRTWSATPRQVLWKLRWPASVPYLVASLKVAVTISLIGAIVAELPTGAEAGIGARLLSGSYYGQTIQLWSALVAAAVLSSGLIALIGLIERTIGRRMGAH</sequence>
<evidence type="ECO:0000256" key="3">
    <source>
        <dbReference type="ARBA" id="ARBA00022475"/>
    </source>
</evidence>
<dbReference type="InterPro" id="IPR035906">
    <property type="entry name" value="MetI-like_sf"/>
</dbReference>
<keyword evidence="5 7" id="KW-1133">Transmembrane helix</keyword>
<keyword evidence="4 7" id="KW-0812">Transmembrane</keyword>
<evidence type="ECO:0000256" key="6">
    <source>
        <dbReference type="ARBA" id="ARBA00023136"/>
    </source>
</evidence>
<evidence type="ECO:0000256" key="2">
    <source>
        <dbReference type="ARBA" id="ARBA00022448"/>
    </source>
</evidence>
<dbReference type="CDD" id="cd06261">
    <property type="entry name" value="TM_PBP2"/>
    <property type="match status" value="1"/>
</dbReference>
<reference evidence="9 10" key="1">
    <citation type="submission" date="2020-09" db="EMBL/GenBank/DDBJ databases">
        <title>Complete genomes of bradyrhizobia occurring on native shrubby legumes in Australia.</title>
        <authorList>
            <person name="Lafay B."/>
        </authorList>
    </citation>
    <scope>NUCLEOTIDE SEQUENCE [LARGE SCALE GENOMIC DNA]</scope>
    <source>
        <strain evidence="9 10">BDV5040</strain>
    </source>
</reference>
<dbReference type="PANTHER" id="PTHR30151">
    <property type="entry name" value="ALKANE SULFONATE ABC TRANSPORTER-RELATED, MEMBRANE SUBUNIT"/>
    <property type="match status" value="1"/>
</dbReference>
<evidence type="ECO:0000313" key="9">
    <source>
        <dbReference type="EMBL" id="QPF89311.1"/>
    </source>
</evidence>
<evidence type="ECO:0000259" key="8">
    <source>
        <dbReference type="PROSITE" id="PS50928"/>
    </source>
</evidence>
<keyword evidence="10" id="KW-1185">Reference proteome</keyword>
<organism evidence="9 10">
    <name type="scientific">Bradyrhizobium commune</name>
    <dbReference type="NCBI Taxonomy" id="83627"/>
    <lineage>
        <taxon>Bacteria</taxon>
        <taxon>Pseudomonadati</taxon>
        <taxon>Pseudomonadota</taxon>
        <taxon>Alphaproteobacteria</taxon>
        <taxon>Hyphomicrobiales</taxon>
        <taxon>Nitrobacteraceae</taxon>
        <taxon>Bradyrhizobium</taxon>
    </lineage>
</organism>
<dbReference type="GO" id="GO:0005886">
    <property type="term" value="C:plasma membrane"/>
    <property type="evidence" value="ECO:0007669"/>
    <property type="project" value="UniProtKB-SubCell"/>
</dbReference>
<dbReference type="Gene3D" id="1.10.3720.10">
    <property type="entry name" value="MetI-like"/>
    <property type="match status" value="1"/>
</dbReference>
<dbReference type="Proteomes" id="UP000594621">
    <property type="component" value="Chromosome"/>
</dbReference>
<dbReference type="InterPro" id="IPR000515">
    <property type="entry name" value="MetI-like"/>
</dbReference>
<dbReference type="GO" id="GO:0055085">
    <property type="term" value="P:transmembrane transport"/>
    <property type="evidence" value="ECO:0007669"/>
    <property type="project" value="InterPro"/>
</dbReference>
<dbReference type="SUPFAM" id="SSF161098">
    <property type="entry name" value="MetI-like"/>
    <property type="match status" value="1"/>
</dbReference>
<evidence type="ECO:0000256" key="7">
    <source>
        <dbReference type="RuleBase" id="RU363032"/>
    </source>
</evidence>
<dbReference type="KEGG" id="bcou:IC761_22655"/>
<gene>
    <name evidence="9" type="ORF">IC761_22655</name>
</gene>
<dbReference type="PANTHER" id="PTHR30151:SF0">
    <property type="entry name" value="ABC TRANSPORTER PERMEASE PROTEIN MJ0413-RELATED"/>
    <property type="match status" value="1"/>
</dbReference>